<keyword evidence="9" id="KW-1185">Reference proteome</keyword>
<dbReference type="InterPro" id="IPR013087">
    <property type="entry name" value="Znf_C2H2_type"/>
</dbReference>
<evidence type="ECO:0000256" key="5">
    <source>
        <dbReference type="PROSITE-ProRule" id="PRU00042"/>
    </source>
</evidence>
<feature type="compositionally biased region" description="Polar residues" evidence="6">
    <location>
        <begin position="450"/>
        <end position="466"/>
    </location>
</feature>
<dbReference type="EMBL" id="HF935778">
    <property type="protein sequence ID" value="CCX13098.1"/>
    <property type="molecule type" value="Genomic_DNA"/>
</dbReference>
<dbReference type="SMART" id="SM00355">
    <property type="entry name" value="ZnF_C2H2"/>
    <property type="match status" value="2"/>
</dbReference>
<proteinExistence type="predicted"/>
<name>U4L7F1_PYROM</name>
<dbReference type="eggNOG" id="KOG1721">
    <property type="taxonomic scope" value="Eukaryota"/>
</dbReference>
<evidence type="ECO:0000313" key="9">
    <source>
        <dbReference type="Proteomes" id="UP000018144"/>
    </source>
</evidence>
<dbReference type="PANTHER" id="PTHR24408">
    <property type="entry name" value="ZINC FINGER PROTEIN"/>
    <property type="match status" value="1"/>
</dbReference>
<keyword evidence="2" id="KW-0677">Repeat</keyword>
<dbReference type="GO" id="GO:0043565">
    <property type="term" value="F:sequence-specific DNA binding"/>
    <property type="evidence" value="ECO:0007669"/>
    <property type="project" value="TreeGrafter"/>
</dbReference>
<feature type="compositionally biased region" description="Polar residues" evidence="6">
    <location>
        <begin position="106"/>
        <end position="129"/>
    </location>
</feature>
<dbReference type="Proteomes" id="UP000018144">
    <property type="component" value="Unassembled WGS sequence"/>
</dbReference>
<evidence type="ECO:0000256" key="6">
    <source>
        <dbReference type="SAM" id="MobiDB-lite"/>
    </source>
</evidence>
<evidence type="ECO:0000256" key="4">
    <source>
        <dbReference type="ARBA" id="ARBA00022833"/>
    </source>
</evidence>
<dbReference type="Gene3D" id="3.30.160.60">
    <property type="entry name" value="Classic Zinc Finger"/>
    <property type="match status" value="1"/>
</dbReference>
<feature type="compositionally biased region" description="Basic and acidic residues" evidence="6">
    <location>
        <begin position="495"/>
        <end position="505"/>
    </location>
</feature>
<feature type="region of interest" description="Disordered" evidence="6">
    <location>
        <begin position="94"/>
        <end position="137"/>
    </location>
</feature>
<feature type="compositionally biased region" description="Polar residues" evidence="6">
    <location>
        <begin position="385"/>
        <end position="394"/>
    </location>
</feature>
<dbReference type="PROSITE" id="PS50157">
    <property type="entry name" value="ZINC_FINGER_C2H2_2"/>
    <property type="match status" value="2"/>
</dbReference>
<sequence length="572" mass="64825">MKTFEVTDRLGRRASILNNDVVDEAPKPNYHQLLPTSTPSPIIRHESPFPATPYSWTAQGYPTFHEGRSELDAAMSTFHQYGTQVSRKSVESIYSGRPHLPGRNDSVGSAVSMTSQTTQSSGDYNLSEPQTPPENAQLPGVSSILYKGPTYINTNNLIPPQFHVPRFDDSIDEDTVNKRMDFELSPTTTNATLSPVLVVAQMPGKGDRGERPTKNPRKYRCHACSKRFTTSGHLARHSRVHAGLTDWRCPACGSRTGRLDNCMQHYRTHGNNKNKRKGGRSFEQLRDENGVLLPDSVISTIAYDPQYPRPEHDPSPVKPDLLKRAQETRRALKIRKLPFELQEGENEGDHENQHMVDEYEEIEHPEHPEQQQYQQQLQYRPAAATPSNQNQNHFESFGSPWPSYAHPAHHDDHRFNRAYSYTSTSSTPHSPRSSHPVCDRAYSYAESIPHSPSSQRLNIHSPQSPAYTEPVLNSPRPQNSHLQAYNDPRFNRSHSYTEPRNFHERSDALPLRRSISDFKNPFATQDDASNLFLVHPHPDTQQKIAPMEPRLERRDSAGLDALAAAAAKEHRR</sequence>
<dbReference type="GO" id="GO:0005634">
    <property type="term" value="C:nucleus"/>
    <property type="evidence" value="ECO:0007669"/>
    <property type="project" value="TreeGrafter"/>
</dbReference>
<keyword evidence="1" id="KW-0479">Metal-binding</keyword>
<dbReference type="GO" id="GO:0000981">
    <property type="term" value="F:DNA-binding transcription factor activity, RNA polymerase II-specific"/>
    <property type="evidence" value="ECO:0007669"/>
    <property type="project" value="TreeGrafter"/>
</dbReference>
<dbReference type="AlphaFoldDB" id="U4L7F1"/>
<evidence type="ECO:0000313" key="8">
    <source>
        <dbReference type="EMBL" id="CCX13098.1"/>
    </source>
</evidence>
<dbReference type="STRING" id="1076935.U4L7F1"/>
<feature type="region of interest" description="Disordered" evidence="6">
    <location>
        <begin position="365"/>
        <end position="401"/>
    </location>
</feature>
<feature type="domain" description="C2H2-type" evidence="7">
    <location>
        <begin position="219"/>
        <end position="246"/>
    </location>
</feature>
<evidence type="ECO:0000256" key="3">
    <source>
        <dbReference type="ARBA" id="ARBA00022771"/>
    </source>
</evidence>
<keyword evidence="4" id="KW-0862">Zinc</keyword>
<dbReference type="InterPro" id="IPR036236">
    <property type="entry name" value="Znf_C2H2_sf"/>
</dbReference>
<organism evidence="8 9">
    <name type="scientific">Pyronema omphalodes (strain CBS 100304)</name>
    <name type="common">Pyronema confluens</name>
    <dbReference type="NCBI Taxonomy" id="1076935"/>
    <lineage>
        <taxon>Eukaryota</taxon>
        <taxon>Fungi</taxon>
        <taxon>Dikarya</taxon>
        <taxon>Ascomycota</taxon>
        <taxon>Pezizomycotina</taxon>
        <taxon>Pezizomycetes</taxon>
        <taxon>Pezizales</taxon>
        <taxon>Pyronemataceae</taxon>
        <taxon>Pyronema</taxon>
    </lineage>
</organism>
<evidence type="ECO:0000256" key="1">
    <source>
        <dbReference type="ARBA" id="ARBA00022723"/>
    </source>
</evidence>
<protein>
    <submittedName>
        <fullName evidence="8">Similar to Transcriptional regulator NRG1 acc. no. Q03125</fullName>
    </submittedName>
</protein>
<feature type="region of interest" description="Disordered" evidence="6">
    <location>
        <begin position="447"/>
        <end position="505"/>
    </location>
</feature>
<feature type="domain" description="C2H2-type" evidence="7">
    <location>
        <begin position="247"/>
        <end position="274"/>
    </location>
</feature>
<evidence type="ECO:0000256" key="2">
    <source>
        <dbReference type="ARBA" id="ARBA00022737"/>
    </source>
</evidence>
<dbReference type="OrthoDB" id="6365676at2759"/>
<dbReference type="PROSITE" id="PS00028">
    <property type="entry name" value="ZINC_FINGER_C2H2_1"/>
    <property type="match status" value="1"/>
</dbReference>
<reference evidence="8 9" key="1">
    <citation type="journal article" date="2013" name="PLoS Genet.">
        <title>The genome and development-dependent transcriptomes of Pyronema confluens: a window into fungal evolution.</title>
        <authorList>
            <person name="Traeger S."/>
            <person name="Altegoer F."/>
            <person name="Freitag M."/>
            <person name="Gabaldon T."/>
            <person name="Kempken F."/>
            <person name="Kumar A."/>
            <person name="Marcet-Houben M."/>
            <person name="Poggeler S."/>
            <person name="Stajich J.E."/>
            <person name="Nowrousian M."/>
        </authorList>
    </citation>
    <scope>NUCLEOTIDE SEQUENCE [LARGE SCALE GENOMIC DNA]</scope>
    <source>
        <strain evidence="9">CBS 100304</strain>
        <tissue evidence="8">Vegetative mycelium</tissue>
    </source>
</reference>
<keyword evidence="3 5" id="KW-0863">Zinc-finger</keyword>
<dbReference type="SUPFAM" id="SSF57667">
    <property type="entry name" value="beta-beta-alpha zinc fingers"/>
    <property type="match status" value="1"/>
</dbReference>
<dbReference type="GO" id="GO:0008270">
    <property type="term" value="F:zinc ion binding"/>
    <property type="evidence" value="ECO:0007669"/>
    <property type="project" value="UniProtKB-KW"/>
</dbReference>
<dbReference type="PANTHER" id="PTHR24408:SF58">
    <property type="entry name" value="TRANSCRIPTION FACTOR (TFIIIA), PUTATIVE (AFU_ORTHOLOGUE AFUA_1G05150)-RELATED"/>
    <property type="match status" value="1"/>
</dbReference>
<gene>
    <name evidence="8" type="ORF">PCON_12691</name>
</gene>
<dbReference type="FunFam" id="3.30.160.60:FF:000446">
    <property type="entry name" value="Zinc finger protein"/>
    <property type="match status" value="1"/>
</dbReference>
<evidence type="ECO:0000259" key="7">
    <source>
        <dbReference type="PROSITE" id="PS50157"/>
    </source>
</evidence>
<accession>U4L7F1</accession>